<proteinExistence type="inferred from homology"/>
<dbReference type="STRING" id="421072.SAMN04488097_1442"/>
<evidence type="ECO:0000256" key="6">
    <source>
        <dbReference type="ARBA" id="ARBA00023136"/>
    </source>
</evidence>
<comment type="similarity">
    <text evidence="2">Belongs to the UPF0719 family.</text>
</comment>
<evidence type="ECO:0000256" key="4">
    <source>
        <dbReference type="ARBA" id="ARBA00022692"/>
    </source>
</evidence>
<organism evidence="8 9">
    <name type="scientific">Epilithonimonas lactis</name>
    <dbReference type="NCBI Taxonomy" id="421072"/>
    <lineage>
        <taxon>Bacteria</taxon>
        <taxon>Pseudomonadati</taxon>
        <taxon>Bacteroidota</taxon>
        <taxon>Flavobacteriia</taxon>
        <taxon>Flavobacteriales</taxon>
        <taxon>Weeksellaceae</taxon>
        <taxon>Chryseobacterium group</taxon>
        <taxon>Epilithonimonas</taxon>
    </lineage>
</organism>
<dbReference type="AlphaFoldDB" id="A0A085BLW0"/>
<evidence type="ECO:0000256" key="5">
    <source>
        <dbReference type="ARBA" id="ARBA00022989"/>
    </source>
</evidence>
<dbReference type="InterPro" id="IPR007140">
    <property type="entry name" value="DUF350"/>
</dbReference>
<dbReference type="EMBL" id="JPLY01000001">
    <property type="protein sequence ID" value="KFC23455.1"/>
    <property type="molecule type" value="Genomic_DNA"/>
</dbReference>
<dbReference type="GO" id="GO:0005886">
    <property type="term" value="C:plasma membrane"/>
    <property type="evidence" value="ECO:0007669"/>
    <property type="project" value="UniProtKB-SubCell"/>
</dbReference>
<reference evidence="8 9" key="1">
    <citation type="submission" date="2014-07" db="EMBL/GenBank/DDBJ databases">
        <title>Epilithonimonas lactis LMG 22401 Genome.</title>
        <authorList>
            <person name="Pipes S.E."/>
            <person name="Stropko S.J."/>
        </authorList>
    </citation>
    <scope>NUCLEOTIDE SEQUENCE [LARGE SCALE GENOMIC DNA]</scope>
    <source>
        <strain evidence="8 9">LMG 24401</strain>
    </source>
</reference>
<evidence type="ECO:0000313" key="9">
    <source>
        <dbReference type="Proteomes" id="UP000028623"/>
    </source>
</evidence>
<dbReference type="RefSeq" id="WP_034963198.1">
    <property type="nucleotide sequence ID" value="NZ_FOFI01000002.1"/>
</dbReference>
<dbReference type="OrthoDB" id="200249at2"/>
<evidence type="ECO:0000256" key="1">
    <source>
        <dbReference type="ARBA" id="ARBA00004651"/>
    </source>
</evidence>
<feature type="transmembrane region" description="Helical" evidence="7">
    <location>
        <begin position="50"/>
        <end position="69"/>
    </location>
</feature>
<evidence type="ECO:0000313" key="8">
    <source>
        <dbReference type="EMBL" id="KFC23455.1"/>
    </source>
</evidence>
<evidence type="ECO:0008006" key="10">
    <source>
        <dbReference type="Google" id="ProtNLM"/>
    </source>
</evidence>
<comment type="caution">
    <text evidence="8">The sequence shown here is derived from an EMBL/GenBank/DDBJ whole genome shotgun (WGS) entry which is preliminary data.</text>
</comment>
<keyword evidence="4 7" id="KW-0812">Transmembrane</keyword>
<keyword evidence="3" id="KW-1003">Cell membrane</keyword>
<dbReference type="eggNOG" id="ENOG5033AJI">
    <property type="taxonomic scope" value="Bacteria"/>
</dbReference>
<keyword evidence="6 7" id="KW-0472">Membrane</keyword>
<sequence>MGEFNYLPIVNSILYAFLGVAILLVCYLIIEKLTPEKTWHEISKNNNTALAIILGAFIIGISIIISGAIHG</sequence>
<feature type="transmembrane region" description="Helical" evidence="7">
    <location>
        <begin position="12"/>
        <end position="30"/>
    </location>
</feature>
<name>A0A085BLW0_9FLAO</name>
<evidence type="ECO:0000256" key="3">
    <source>
        <dbReference type="ARBA" id="ARBA00022475"/>
    </source>
</evidence>
<comment type="subcellular location">
    <subcellularLocation>
        <location evidence="1">Cell membrane</location>
        <topology evidence="1">Multi-pass membrane protein</topology>
    </subcellularLocation>
</comment>
<keyword evidence="5 7" id="KW-1133">Transmembrane helix</keyword>
<evidence type="ECO:0000256" key="7">
    <source>
        <dbReference type="SAM" id="Phobius"/>
    </source>
</evidence>
<evidence type="ECO:0000256" key="2">
    <source>
        <dbReference type="ARBA" id="ARBA00005779"/>
    </source>
</evidence>
<dbReference type="Proteomes" id="UP000028623">
    <property type="component" value="Unassembled WGS sequence"/>
</dbReference>
<dbReference type="Pfam" id="PF03994">
    <property type="entry name" value="DUF350"/>
    <property type="match status" value="1"/>
</dbReference>
<gene>
    <name evidence="8" type="ORF">IO89_02395</name>
</gene>
<protein>
    <recommendedName>
        <fullName evidence="10">DUF350 domain-containing protein</fullName>
    </recommendedName>
</protein>
<accession>A0A085BLW0</accession>
<keyword evidence="9" id="KW-1185">Reference proteome</keyword>